<keyword evidence="10" id="KW-0413">Isomerase</keyword>
<keyword evidence="6 7" id="KW-0676">Redox-active center</keyword>
<feature type="domain" description="Thioredoxin-like fold" evidence="9">
    <location>
        <begin position="113"/>
        <end position="236"/>
    </location>
</feature>
<dbReference type="Proteomes" id="UP000238196">
    <property type="component" value="Unassembled WGS sequence"/>
</dbReference>
<reference evidence="10 11" key="1">
    <citation type="submission" date="2018-02" db="EMBL/GenBank/DDBJ databases">
        <title>novel marine gammaproteobacteria from coastal saline agro ecosystem.</title>
        <authorList>
            <person name="Krishnan R."/>
            <person name="Ramesh Kumar N."/>
        </authorList>
    </citation>
    <scope>NUCLEOTIDE SEQUENCE [LARGE SCALE GENOMIC DNA]</scope>
    <source>
        <strain evidence="10 11">228</strain>
    </source>
</reference>
<evidence type="ECO:0000259" key="8">
    <source>
        <dbReference type="Pfam" id="PF10411"/>
    </source>
</evidence>
<dbReference type="InterPro" id="IPR036249">
    <property type="entry name" value="Thioredoxin-like_sf"/>
</dbReference>
<dbReference type="GO" id="GO:0042597">
    <property type="term" value="C:periplasmic space"/>
    <property type="evidence" value="ECO:0007669"/>
    <property type="project" value="UniProtKB-SubCell"/>
</dbReference>
<gene>
    <name evidence="10" type="ORF">C4K68_18410</name>
</gene>
<evidence type="ECO:0000256" key="7">
    <source>
        <dbReference type="RuleBase" id="RU364038"/>
    </source>
</evidence>
<evidence type="ECO:0000256" key="4">
    <source>
        <dbReference type="ARBA" id="ARBA00022764"/>
    </source>
</evidence>
<dbReference type="InterPro" id="IPR018950">
    <property type="entry name" value="DiS-bond_isomerase_DsbC/G_N"/>
</dbReference>
<dbReference type="Pfam" id="PF13098">
    <property type="entry name" value="Thioredoxin_2"/>
    <property type="match status" value="1"/>
</dbReference>
<sequence>MIFKRLALVAALLCSHSVLAATPEEVIRAELDKAYPGLPITEIAPAAIDGMYEVALGTGDMLYASKDGKHFVAGNLFEVSDKGFINLTEAKQNKARAQLMASVPKDAAIVFPAEGQRKARLFVFTDVDCGYCRMLHKEIGALNAKGIEVNYLAFPRTGINSPTYDKMVSVWCSDDPQQALTEAKTGAVPASKNCDNAVANDYRLGQRIGVTGTPTLVMEDGRVIPGYMPADELAKAMGL</sequence>
<feature type="signal peptide" evidence="7">
    <location>
        <begin position="1"/>
        <end position="20"/>
    </location>
</feature>
<proteinExistence type="inferred from homology"/>
<dbReference type="InterPro" id="IPR033954">
    <property type="entry name" value="DiS-bond_Isoase_DsbC/G"/>
</dbReference>
<evidence type="ECO:0000256" key="2">
    <source>
        <dbReference type="ARBA" id="ARBA00009813"/>
    </source>
</evidence>
<comment type="function">
    <text evidence="7">Required for disulfide bond formation in some periplasmic proteins. Acts by transferring its disulfide bond to other proteins and is reduced in the process.</text>
</comment>
<feature type="domain" description="Disulphide bond isomerase DsbC/G N-terminal" evidence="8">
    <location>
        <begin position="20"/>
        <end position="89"/>
    </location>
</feature>
<dbReference type="InterPro" id="IPR051470">
    <property type="entry name" value="Thiol:disulfide_interchange"/>
</dbReference>
<keyword evidence="5" id="KW-1015">Disulfide bond</keyword>
<dbReference type="InterPro" id="IPR012336">
    <property type="entry name" value="Thioredoxin-like_fold"/>
</dbReference>
<evidence type="ECO:0000256" key="6">
    <source>
        <dbReference type="ARBA" id="ARBA00023284"/>
    </source>
</evidence>
<comment type="similarity">
    <text evidence="2 7">Belongs to the thioredoxin family. DsbC subfamily.</text>
</comment>
<dbReference type="GO" id="GO:0016853">
    <property type="term" value="F:isomerase activity"/>
    <property type="evidence" value="ECO:0007669"/>
    <property type="project" value="UniProtKB-KW"/>
</dbReference>
<keyword evidence="4 7" id="KW-0574">Periplasm</keyword>
<name>A0A2S5KMJ5_9PROT</name>
<dbReference type="PANTHER" id="PTHR35272">
    <property type="entry name" value="THIOL:DISULFIDE INTERCHANGE PROTEIN DSBC-RELATED"/>
    <property type="match status" value="1"/>
</dbReference>
<dbReference type="EMBL" id="PRLP01000065">
    <property type="protein sequence ID" value="PPC75865.1"/>
    <property type="molecule type" value="Genomic_DNA"/>
</dbReference>
<evidence type="ECO:0000256" key="1">
    <source>
        <dbReference type="ARBA" id="ARBA00004418"/>
    </source>
</evidence>
<organism evidence="10 11">
    <name type="scientific">Proteobacteria bacterium 228</name>
    <dbReference type="NCBI Taxonomy" id="2083153"/>
    <lineage>
        <taxon>Bacteria</taxon>
        <taxon>Pseudomonadati</taxon>
        <taxon>Pseudomonadota</taxon>
    </lineage>
</organism>
<dbReference type="SUPFAM" id="SSF54423">
    <property type="entry name" value="DsbC/DsbG N-terminal domain-like"/>
    <property type="match status" value="1"/>
</dbReference>
<dbReference type="PANTHER" id="PTHR35272:SF3">
    <property type="entry name" value="THIOL:DISULFIDE INTERCHANGE PROTEIN DSBC"/>
    <property type="match status" value="1"/>
</dbReference>
<dbReference type="SUPFAM" id="SSF52833">
    <property type="entry name" value="Thioredoxin-like"/>
    <property type="match status" value="1"/>
</dbReference>
<evidence type="ECO:0000313" key="10">
    <source>
        <dbReference type="EMBL" id="PPC75865.1"/>
    </source>
</evidence>
<accession>A0A2S5KMJ5</accession>
<dbReference type="Pfam" id="PF10411">
    <property type="entry name" value="DsbC_N"/>
    <property type="match status" value="1"/>
</dbReference>
<comment type="subcellular location">
    <subcellularLocation>
        <location evidence="1 7">Periplasm</location>
    </subcellularLocation>
</comment>
<evidence type="ECO:0000256" key="3">
    <source>
        <dbReference type="ARBA" id="ARBA00022729"/>
    </source>
</evidence>
<evidence type="ECO:0000256" key="5">
    <source>
        <dbReference type="ARBA" id="ARBA00023157"/>
    </source>
</evidence>
<dbReference type="Gene3D" id="3.10.450.70">
    <property type="entry name" value="Disulphide bond isomerase, DsbC/G, N-terminal"/>
    <property type="match status" value="1"/>
</dbReference>
<protein>
    <recommendedName>
        <fullName evidence="7">Thiol:disulfide interchange protein</fullName>
    </recommendedName>
</protein>
<evidence type="ECO:0000259" key="9">
    <source>
        <dbReference type="Pfam" id="PF13098"/>
    </source>
</evidence>
<dbReference type="InterPro" id="IPR009094">
    <property type="entry name" value="DiS-bond_isomerase_DsbC/G_N_sf"/>
</dbReference>
<dbReference type="Gene3D" id="3.40.30.10">
    <property type="entry name" value="Glutaredoxin"/>
    <property type="match status" value="1"/>
</dbReference>
<evidence type="ECO:0000313" key="11">
    <source>
        <dbReference type="Proteomes" id="UP000238196"/>
    </source>
</evidence>
<dbReference type="CDD" id="cd03020">
    <property type="entry name" value="DsbA_DsbC_DsbG"/>
    <property type="match status" value="1"/>
</dbReference>
<comment type="caution">
    <text evidence="10">The sequence shown here is derived from an EMBL/GenBank/DDBJ whole genome shotgun (WGS) entry which is preliminary data.</text>
</comment>
<feature type="chain" id="PRO_5015370732" description="Thiol:disulfide interchange protein" evidence="7">
    <location>
        <begin position="21"/>
        <end position="239"/>
    </location>
</feature>
<keyword evidence="3 7" id="KW-0732">Signal</keyword>
<dbReference type="OrthoDB" id="12976at2"/>
<dbReference type="AlphaFoldDB" id="A0A2S5KMJ5"/>